<sequence length="217" mass="24768">MARNSKTELVRLVINMSIIAGLVVLALFLIRRCTADEDGEWELENHPLRVENIRKIAELSTVSYTDEVVSDSIEYYEDFGEQFAGNVSKLADLESWKYAVRGSAIKRRLTLIVGGEVRYGFDLKDTTFRVTYSGDTVFVQTAAPKILDVIVVPSKTTIFQEHGQWQDNARIQLQQKARLILAVRSGKMELEQKSKQQLESLLKKLLADKRKLIVTYR</sequence>
<dbReference type="Pfam" id="PF14014">
    <property type="entry name" value="DUF4230"/>
    <property type="match status" value="1"/>
</dbReference>
<comment type="caution">
    <text evidence="3">The sequence shown here is derived from an EMBL/GenBank/DDBJ whole genome shotgun (WGS) entry which is preliminary data.</text>
</comment>
<evidence type="ECO:0000256" key="1">
    <source>
        <dbReference type="SAM" id="Coils"/>
    </source>
</evidence>
<keyword evidence="2" id="KW-0812">Transmembrane</keyword>
<gene>
    <name evidence="3" type="ORF">H9Y05_14370</name>
</gene>
<evidence type="ECO:0000256" key="2">
    <source>
        <dbReference type="SAM" id="Phobius"/>
    </source>
</evidence>
<dbReference type="Proteomes" id="UP000652681">
    <property type="component" value="Unassembled WGS sequence"/>
</dbReference>
<dbReference type="RefSeq" id="WP_163490003.1">
    <property type="nucleotide sequence ID" value="NZ_JACVEL010000013.1"/>
</dbReference>
<proteinExistence type="predicted"/>
<protein>
    <submittedName>
        <fullName evidence="3">DUF4230 domain-containing protein</fullName>
    </submittedName>
</protein>
<keyword evidence="2" id="KW-0472">Membrane</keyword>
<dbReference type="AlphaFoldDB" id="A0A8J6TTU1"/>
<evidence type="ECO:0000313" key="4">
    <source>
        <dbReference type="Proteomes" id="UP000652681"/>
    </source>
</evidence>
<organism evidence="3 4">
    <name type="scientific">Taishania pollutisoli</name>
    <dbReference type="NCBI Taxonomy" id="2766479"/>
    <lineage>
        <taxon>Bacteria</taxon>
        <taxon>Pseudomonadati</taxon>
        <taxon>Bacteroidota</taxon>
        <taxon>Flavobacteriia</taxon>
        <taxon>Flavobacteriales</taxon>
        <taxon>Crocinitomicaceae</taxon>
        <taxon>Taishania</taxon>
    </lineage>
</organism>
<feature type="coiled-coil region" evidence="1">
    <location>
        <begin position="188"/>
        <end position="215"/>
    </location>
</feature>
<dbReference type="EMBL" id="JACVEL010000013">
    <property type="protein sequence ID" value="MBC9813657.1"/>
    <property type="molecule type" value="Genomic_DNA"/>
</dbReference>
<evidence type="ECO:0000313" key="3">
    <source>
        <dbReference type="EMBL" id="MBC9813657.1"/>
    </source>
</evidence>
<keyword evidence="4" id="KW-1185">Reference proteome</keyword>
<accession>A0A8J6TTU1</accession>
<dbReference type="InterPro" id="IPR025324">
    <property type="entry name" value="DUF4230"/>
</dbReference>
<keyword evidence="2" id="KW-1133">Transmembrane helix</keyword>
<keyword evidence="1" id="KW-0175">Coiled coil</keyword>
<name>A0A8J6TTU1_9FLAO</name>
<reference evidence="3" key="1">
    <citation type="submission" date="2020-09" db="EMBL/GenBank/DDBJ databases">
        <title>Taishania pollutisoli gen. nov., sp. nov., Isolated from Tetrabromobisphenol A-Contaminated Soil.</title>
        <authorList>
            <person name="Chen Q."/>
        </authorList>
    </citation>
    <scope>NUCLEOTIDE SEQUENCE</scope>
    <source>
        <strain evidence="3">CZZ-1</strain>
    </source>
</reference>
<feature type="transmembrane region" description="Helical" evidence="2">
    <location>
        <begin position="12"/>
        <end position="30"/>
    </location>
</feature>